<evidence type="ECO:0000256" key="2">
    <source>
        <dbReference type="ARBA" id="ARBA00022679"/>
    </source>
</evidence>
<comment type="caution">
    <text evidence="4">The sequence shown here is derived from an EMBL/GenBank/DDBJ whole genome shotgun (WGS) entry which is preliminary data.</text>
</comment>
<dbReference type="SUPFAM" id="SSF53335">
    <property type="entry name" value="S-adenosyl-L-methionine-dependent methyltransferases"/>
    <property type="match status" value="1"/>
</dbReference>
<evidence type="ECO:0000256" key="1">
    <source>
        <dbReference type="ARBA" id="ARBA00022603"/>
    </source>
</evidence>
<dbReference type="Proteomes" id="UP000634004">
    <property type="component" value="Unassembled WGS sequence"/>
</dbReference>
<dbReference type="PANTHER" id="PTHR43464">
    <property type="entry name" value="METHYLTRANSFERASE"/>
    <property type="match status" value="1"/>
</dbReference>
<gene>
    <name evidence="4" type="ORF">GCM10009069_09780</name>
</gene>
<keyword evidence="1 4" id="KW-0489">Methyltransferase</keyword>
<dbReference type="EMBL" id="BMZH01000003">
    <property type="protein sequence ID" value="GHA88801.1"/>
    <property type="molecule type" value="Genomic_DNA"/>
</dbReference>
<keyword evidence="2" id="KW-0808">Transferase</keyword>
<dbReference type="Pfam" id="PF13489">
    <property type="entry name" value="Methyltransf_23"/>
    <property type="match status" value="1"/>
</dbReference>
<reference evidence="4" key="2">
    <citation type="submission" date="2020-09" db="EMBL/GenBank/DDBJ databases">
        <authorList>
            <person name="Sun Q."/>
            <person name="Kim S."/>
        </authorList>
    </citation>
    <scope>NUCLEOTIDE SEQUENCE</scope>
    <source>
        <strain evidence="4">KCTC 32513</strain>
    </source>
</reference>
<sequence length="197" mass="22231">MTAPDIGQQYDEIASWWNERHDHSTYGLAQVNRALAFVPNGGKALDVGCGSGGRFVRRLIEQRFIVTGIDASAQMIGLARANHPDTLFINANIIDWKTSETYDFILVWDCLFHLPLEHQAQVLSKLCGLLSKNGVLIHSFGDGDGDHTDRWRGQTFRYSSMGITRNIEVLHDRGLSLLHLELDQFPENHVYAISRKL</sequence>
<keyword evidence="5" id="KW-1185">Reference proteome</keyword>
<dbReference type="AlphaFoldDB" id="A0A8J3CR54"/>
<dbReference type="GO" id="GO:0008168">
    <property type="term" value="F:methyltransferase activity"/>
    <property type="evidence" value="ECO:0007669"/>
    <property type="project" value="UniProtKB-KW"/>
</dbReference>
<dbReference type="GO" id="GO:0032259">
    <property type="term" value="P:methylation"/>
    <property type="evidence" value="ECO:0007669"/>
    <property type="project" value="UniProtKB-KW"/>
</dbReference>
<accession>A0A8J3CR54</accession>
<dbReference type="RefSeq" id="WP_189496020.1">
    <property type="nucleotide sequence ID" value="NZ_BMZH01000003.1"/>
</dbReference>
<protein>
    <submittedName>
        <fullName evidence="4">Methyltransferase</fullName>
    </submittedName>
</protein>
<dbReference type="PANTHER" id="PTHR43464:SF19">
    <property type="entry name" value="UBIQUINONE BIOSYNTHESIS O-METHYLTRANSFERASE, MITOCHONDRIAL"/>
    <property type="match status" value="1"/>
</dbReference>
<dbReference type="Gene3D" id="3.40.50.150">
    <property type="entry name" value="Vaccinia Virus protein VP39"/>
    <property type="match status" value="1"/>
</dbReference>
<evidence type="ECO:0000313" key="5">
    <source>
        <dbReference type="Proteomes" id="UP000634004"/>
    </source>
</evidence>
<organism evidence="4 5">
    <name type="scientific">Algimonas arctica</name>
    <dbReference type="NCBI Taxonomy" id="1479486"/>
    <lineage>
        <taxon>Bacteria</taxon>
        <taxon>Pseudomonadati</taxon>
        <taxon>Pseudomonadota</taxon>
        <taxon>Alphaproteobacteria</taxon>
        <taxon>Maricaulales</taxon>
        <taxon>Robiginitomaculaceae</taxon>
        <taxon>Algimonas</taxon>
    </lineage>
</organism>
<name>A0A8J3CR54_9PROT</name>
<evidence type="ECO:0000313" key="4">
    <source>
        <dbReference type="EMBL" id="GHA88801.1"/>
    </source>
</evidence>
<dbReference type="CDD" id="cd02440">
    <property type="entry name" value="AdoMet_MTases"/>
    <property type="match status" value="1"/>
</dbReference>
<keyword evidence="3" id="KW-0949">S-adenosyl-L-methionine</keyword>
<evidence type="ECO:0000256" key="3">
    <source>
        <dbReference type="ARBA" id="ARBA00022691"/>
    </source>
</evidence>
<reference evidence="4" key="1">
    <citation type="journal article" date="2014" name="Int. J. Syst. Evol. Microbiol.">
        <title>Complete genome sequence of Corynebacterium casei LMG S-19264T (=DSM 44701T), isolated from a smear-ripened cheese.</title>
        <authorList>
            <consortium name="US DOE Joint Genome Institute (JGI-PGF)"/>
            <person name="Walter F."/>
            <person name="Albersmeier A."/>
            <person name="Kalinowski J."/>
            <person name="Ruckert C."/>
        </authorList>
    </citation>
    <scope>NUCLEOTIDE SEQUENCE</scope>
    <source>
        <strain evidence="4">KCTC 32513</strain>
    </source>
</reference>
<dbReference type="InterPro" id="IPR029063">
    <property type="entry name" value="SAM-dependent_MTases_sf"/>
</dbReference>
<proteinExistence type="predicted"/>